<dbReference type="EMBL" id="CAMGYJ010000003">
    <property type="protein sequence ID" value="CAI0395003.1"/>
    <property type="molecule type" value="Genomic_DNA"/>
</dbReference>
<evidence type="ECO:0000256" key="1">
    <source>
        <dbReference type="SAM" id="SignalP"/>
    </source>
</evidence>
<name>A0AAV0IDZ9_9ROSI</name>
<organism evidence="2 3">
    <name type="scientific">Linum tenue</name>
    <dbReference type="NCBI Taxonomy" id="586396"/>
    <lineage>
        <taxon>Eukaryota</taxon>
        <taxon>Viridiplantae</taxon>
        <taxon>Streptophyta</taxon>
        <taxon>Embryophyta</taxon>
        <taxon>Tracheophyta</taxon>
        <taxon>Spermatophyta</taxon>
        <taxon>Magnoliopsida</taxon>
        <taxon>eudicotyledons</taxon>
        <taxon>Gunneridae</taxon>
        <taxon>Pentapetalae</taxon>
        <taxon>rosids</taxon>
        <taxon>fabids</taxon>
        <taxon>Malpighiales</taxon>
        <taxon>Linaceae</taxon>
        <taxon>Linum</taxon>
    </lineage>
</organism>
<accession>A0AAV0IDZ9</accession>
<reference evidence="2" key="1">
    <citation type="submission" date="2022-08" db="EMBL/GenBank/DDBJ databases">
        <authorList>
            <person name="Gutierrez-Valencia J."/>
        </authorList>
    </citation>
    <scope>NUCLEOTIDE SEQUENCE</scope>
</reference>
<keyword evidence="3" id="KW-1185">Reference proteome</keyword>
<sequence length="50" mass="5670">MGRRWCMTILPCRLTRTLGRVGLVTMMRSPYPLRLGLLRIMGFVGTSFGP</sequence>
<dbReference type="Proteomes" id="UP001154282">
    <property type="component" value="Unassembled WGS sequence"/>
</dbReference>
<feature type="signal peptide" evidence="1">
    <location>
        <begin position="1"/>
        <end position="19"/>
    </location>
</feature>
<dbReference type="AlphaFoldDB" id="A0AAV0IDZ9"/>
<keyword evidence="1" id="KW-0732">Signal</keyword>
<feature type="chain" id="PRO_5043505247" evidence="1">
    <location>
        <begin position="20"/>
        <end position="50"/>
    </location>
</feature>
<proteinExistence type="predicted"/>
<evidence type="ECO:0000313" key="3">
    <source>
        <dbReference type="Proteomes" id="UP001154282"/>
    </source>
</evidence>
<protein>
    <submittedName>
        <fullName evidence="2">Uncharacterized protein</fullName>
    </submittedName>
</protein>
<comment type="caution">
    <text evidence="2">The sequence shown here is derived from an EMBL/GenBank/DDBJ whole genome shotgun (WGS) entry which is preliminary data.</text>
</comment>
<gene>
    <name evidence="2" type="ORF">LITE_LOCUS8554</name>
</gene>
<evidence type="ECO:0000313" key="2">
    <source>
        <dbReference type="EMBL" id="CAI0395003.1"/>
    </source>
</evidence>